<dbReference type="SUPFAM" id="SSF74650">
    <property type="entry name" value="Galactose mutarotase-like"/>
    <property type="match status" value="1"/>
</dbReference>
<evidence type="ECO:0000313" key="6">
    <source>
        <dbReference type="EMBL" id="KTS13572.1"/>
    </source>
</evidence>
<evidence type="ECO:0000256" key="2">
    <source>
        <dbReference type="ARBA" id="ARBA00022723"/>
    </source>
</evidence>
<comment type="similarity">
    <text evidence="1">Belongs to the glycosyl hydrolase 38 family.</text>
</comment>
<dbReference type="GO" id="GO:0030246">
    <property type="term" value="F:carbohydrate binding"/>
    <property type="evidence" value="ECO:0007669"/>
    <property type="project" value="InterPro"/>
</dbReference>
<dbReference type="Gene3D" id="3.20.110.10">
    <property type="entry name" value="Glycoside hydrolase 38, N terminal domain"/>
    <property type="match status" value="1"/>
</dbReference>
<dbReference type="InterPro" id="IPR037094">
    <property type="entry name" value="Glyco_hydro_38_cen_sf"/>
</dbReference>
<dbReference type="InterPro" id="IPR054723">
    <property type="entry name" value="Ams1-like_N"/>
</dbReference>
<keyword evidence="2" id="KW-0479">Metal-binding</keyword>
<dbReference type="GO" id="GO:0004559">
    <property type="term" value="F:alpha-mannosidase activity"/>
    <property type="evidence" value="ECO:0007669"/>
    <property type="project" value="InterPro"/>
</dbReference>
<feature type="domain" description="Glycoside hydrolase family 38 central" evidence="5">
    <location>
        <begin position="525"/>
        <end position="603"/>
    </location>
</feature>
<comment type="caution">
    <text evidence="6">The sequence shown here is derived from an EMBL/GenBank/DDBJ whole genome shotgun (WGS) entry which is preliminary data.</text>
</comment>
<dbReference type="RefSeq" id="WP_058613413.1">
    <property type="nucleotide sequence ID" value="NZ_LDRV01000022.1"/>
</dbReference>
<dbReference type="Pfam" id="PF22907">
    <property type="entry name" value="Ams1-like_1st"/>
    <property type="match status" value="1"/>
</dbReference>
<evidence type="ECO:0000256" key="1">
    <source>
        <dbReference type="ARBA" id="ARBA00009792"/>
    </source>
</evidence>
<name>A0A147FAV0_MICTE</name>
<dbReference type="EMBL" id="LDRV01000022">
    <property type="protein sequence ID" value="KTS13572.1"/>
    <property type="molecule type" value="Genomic_DNA"/>
</dbReference>
<gene>
    <name evidence="6" type="ORF">RSA3_04185</name>
</gene>
<accession>A0A147FAV0</accession>
<dbReference type="GO" id="GO:0046872">
    <property type="term" value="F:metal ion binding"/>
    <property type="evidence" value="ECO:0007669"/>
    <property type="project" value="UniProtKB-KW"/>
</dbReference>
<dbReference type="Gene3D" id="1.20.1270.50">
    <property type="entry name" value="Glycoside hydrolase family 38, central domain"/>
    <property type="match status" value="1"/>
</dbReference>
<protein>
    <submittedName>
        <fullName evidence="6">Alpha-mannosidase</fullName>
    </submittedName>
</protein>
<dbReference type="PATRIC" id="fig|2033.7.peg.1408"/>
<dbReference type="InterPro" id="IPR027291">
    <property type="entry name" value="Glyco_hydro_38_N_sf"/>
</dbReference>
<dbReference type="AlphaFoldDB" id="A0A147FAV0"/>
<dbReference type="FunFam" id="1.20.1270.50:FF:000004">
    <property type="entry name" value="alpha-mannosidase 2C1 isoform X1"/>
    <property type="match status" value="1"/>
</dbReference>
<dbReference type="PANTHER" id="PTHR46017:SF1">
    <property type="entry name" value="ALPHA-MANNOSIDASE 2C1"/>
    <property type="match status" value="1"/>
</dbReference>
<dbReference type="FunFam" id="3.20.110.10:FF:000002">
    <property type="entry name" value="alpha-mannosidase 2C1 isoform X1"/>
    <property type="match status" value="1"/>
</dbReference>
<dbReference type="SUPFAM" id="SSF88688">
    <property type="entry name" value="Families 57/38 glycoside transferase middle domain"/>
    <property type="match status" value="1"/>
</dbReference>
<dbReference type="Pfam" id="PF07748">
    <property type="entry name" value="Glyco_hydro_38C"/>
    <property type="match status" value="1"/>
</dbReference>
<keyword evidence="4" id="KW-0326">Glycosidase</keyword>
<dbReference type="CDD" id="cd10789">
    <property type="entry name" value="GH38N_AMII_ER_cytosolic"/>
    <property type="match status" value="1"/>
</dbReference>
<dbReference type="GO" id="GO:0006013">
    <property type="term" value="P:mannose metabolic process"/>
    <property type="evidence" value="ECO:0007669"/>
    <property type="project" value="InterPro"/>
</dbReference>
<dbReference type="SMART" id="SM00872">
    <property type="entry name" value="Alpha-mann_mid"/>
    <property type="match status" value="1"/>
</dbReference>
<dbReference type="InterPro" id="IPR011682">
    <property type="entry name" value="Glyco_hydro_38_C"/>
</dbReference>
<dbReference type="PANTHER" id="PTHR46017">
    <property type="entry name" value="ALPHA-MANNOSIDASE 2C1"/>
    <property type="match status" value="1"/>
</dbReference>
<dbReference type="Pfam" id="PF09261">
    <property type="entry name" value="Alpha-mann_mid"/>
    <property type="match status" value="1"/>
</dbReference>
<dbReference type="Gene3D" id="2.70.98.30">
    <property type="entry name" value="Golgi alpha-mannosidase II, domain 4"/>
    <property type="match status" value="1"/>
</dbReference>
<organism evidence="6 7">
    <name type="scientific">Microbacterium testaceum</name>
    <name type="common">Aureobacterium testaceum</name>
    <name type="synonym">Brevibacterium testaceum</name>
    <dbReference type="NCBI Taxonomy" id="2033"/>
    <lineage>
        <taxon>Bacteria</taxon>
        <taxon>Bacillati</taxon>
        <taxon>Actinomycetota</taxon>
        <taxon>Actinomycetes</taxon>
        <taxon>Micrococcales</taxon>
        <taxon>Microbacteriaceae</taxon>
        <taxon>Microbacterium</taxon>
    </lineage>
</organism>
<evidence type="ECO:0000313" key="7">
    <source>
        <dbReference type="Proteomes" id="UP000072189"/>
    </source>
</evidence>
<dbReference type="InterPro" id="IPR028995">
    <property type="entry name" value="Glyco_hydro_57/38_cen_sf"/>
</dbReference>
<keyword evidence="3" id="KW-0378">Hydrolase</keyword>
<reference evidence="6 7" key="1">
    <citation type="journal article" date="2016" name="Front. Microbiol.">
        <title>Genomic Resource of Rice Seed Associated Bacteria.</title>
        <authorList>
            <person name="Midha S."/>
            <person name="Bansal K."/>
            <person name="Sharma S."/>
            <person name="Kumar N."/>
            <person name="Patil P.P."/>
            <person name="Chaudhry V."/>
            <person name="Patil P.B."/>
        </authorList>
    </citation>
    <scope>NUCLEOTIDE SEQUENCE [LARGE SCALE GENOMIC DNA]</scope>
    <source>
        <strain evidence="6 7">RSA3</strain>
    </source>
</reference>
<evidence type="ECO:0000256" key="3">
    <source>
        <dbReference type="ARBA" id="ARBA00022801"/>
    </source>
</evidence>
<dbReference type="SUPFAM" id="SSF88713">
    <property type="entry name" value="Glycoside hydrolase/deacetylase"/>
    <property type="match status" value="1"/>
</dbReference>
<dbReference type="InterPro" id="IPR011013">
    <property type="entry name" value="Gal_mutarotase_sf_dom"/>
</dbReference>
<dbReference type="Pfam" id="PF17677">
    <property type="entry name" value="Glyco_hydro38C2"/>
    <property type="match status" value="1"/>
</dbReference>
<proteinExistence type="inferred from homology"/>
<dbReference type="Proteomes" id="UP000072189">
    <property type="component" value="Unassembled WGS sequence"/>
</dbReference>
<evidence type="ECO:0000256" key="4">
    <source>
        <dbReference type="ARBA" id="ARBA00023295"/>
    </source>
</evidence>
<dbReference type="InterPro" id="IPR011330">
    <property type="entry name" value="Glyco_hydro/deAcase_b/a-brl"/>
</dbReference>
<dbReference type="Pfam" id="PF01074">
    <property type="entry name" value="Glyco_hydro_38N"/>
    <property type="match status" value="1"/>
</dbReference>
<sequence length="1008" mass="110137">MHDRTALIEMRIERFIRERLAPAVYRARQPLEIQAWEAPGEPVTFAEARDADYRPFAIGTPWGRAWGTTWFAVSGEIPAAWRGVDGALPEGTVAELVIDLGFTAGQSGFQCEALVWNRAGAPIKGVSPFNNATPAAIDADGRVDVLVEAASNPDVGSLFTFEPTHLGDLATAGDAPLYTLREMSIGLRDLAVWNLLQDFRLLHGLIAELDATSARRATLVEAMDAAIDAVDPHDVSGTAQAGRDVLAPLLAAPAASSAHVLHAVGHAHIDSAWLWPVRETARKVSRTFSNVLSLMDEDPEFVFASSSAQQFAWMKEHYPALWERLKERVAEGRFVPVGGMWVESDTNMVGGEAMARQFLEGKTFFLEEFGIDTEEVWLPDSFGYSGALPQIMRAAGARWFLTQKISWNETNRIPHHTFRWEGIDGSRIFTHFPPVDKYNSEVTAADLAHAERNFADKGRARTSLLPYGFGDGGGGPTREMTATIARTHSLEGAPIVKHSTPREFFETAEAEYADPAVWAGELYLEFHRGTYTSQLRTKQGNRRSEHLLREAELWAATATVRTGAAYPAETFQRLWRLVLLQQFHDILPGTSIAWVHRDAERNYAAIAAELEQVIEGSLRALAGTGDRAVVANAAPHRRGGAPALGIATASATRDVAPRVEGEGFVLDNGIVHAVIDSRGLIISLVEVASGREVVPEGQTAGLFELFRDTPTQWDAWDIDETYRRHVTPLDFAQAVRIEGDAIVVERAFGDSHLVTRIALAVGARVVRLSIDVDWHEQQKLLKLGVPVDVHTDRAASEIQFGHITRPTHTNTSWDAARFETAAHRWVRVGEPGFGVAVTNDSTYGHDITRHEREAGGTYSLVRLSIIRGALFPDPQQDQGAHHLEVGIVVGAEVEDAVVEGYRTNLPLRVVEGVAEAEVAPLVAVDTEGVVVEAIKLAQDGSGDVIVRLYEALGQRAHARLDAGFEVAGAIETDLLERPVDAAAVSSVSGGAVELDLRPFQLVTLRLKR</sequence>
<dbReference type="InterPro" id="IPR015341">
    <property type="entry name" value="Glyco_hydro_38_cen"/>
</dbReference>
<dbReference type="InterPro" id="IPR041147">
    <property type="entry name" value="GH38_C"/>
</dbReference>
<dbReference type="GO" id="GO:0009313">
    <property type="term" value="P:oligosaccharide catabolic process"/>
    <property type="evidence" value="ECO:0007669"/>
    <property type="project" value="TreeGrafter"/>
</dbReference>
<evidence type="ECO:0000259" key="5">
    <source>
        <dbReference type="SMART" id="SM00872"/>
    </source>
</evidence>
<dbReference type="InterPro" id="IPR000602">
    <property type="entry name" value="Glyco_hydro_38_N"/>
</dbReference>